<comment type="caution">
    <text evidence="1">The sequence shown here is derived from an EMBL/GenBank/DDBJ whole genome shotgun (WGS) entry which is preliminary data.</text>
</comment>
<sequence length="215" mass="24303">MANEPSQADHRAWAEFTDQHGRVWGANTENKTRHPCSGLEPQFQAPLLMSSEYLKVSGFNRINIEYQACLNDMDRANAEYDKGLRDYAFQLFGTQAPSHIENPPPELMALVGERPGRVPREFVEAALSDNQWVLGLNPNVPGWAEPLVKHEERKKAPPRMRAYPDGDDTVYQFRYTPPGGARMPDGKWVSGKKDEVLAHLEQHFPAEHAEVLVEA</sequence>
<reference evidence="1" key="1">
    <citation type="journal article" date="2015" name="Nature">
        <title>Complex archaea that bridge the gap between prokaryotes and eukaryotes.</title>
        <authorList>
            <person name="Spang A."/>
            <person name="Saw J.H."/>
            <person name="Jorgensen S.L."/>
            <person name="Zaremba-Niedzwiedzka K."/>
            <person name="Martijn J."/>
            <person name="Lind A.E."/>
            <person name="van Eijk R."/>
            <person name="Schleper C."/>
            <person name="Guy L."/>
            <person name="Ettema T.J."/>
        </authorList>
    </citation>
    <scope>NUCLEOTIDE SEQUENCE</scope>
</reference>
<gene>
    <name evidence="1" type="ORF">LCGC14_1932380</name>
</gene>
<name>A0A0F9GB17_9ZZZZ</name>
<dbReference type="AlphaFoldDB" id="A0A0F9GB17"/>
<organism evidence="1">
    <name type="scientific">marine sediment metagenome</name>
    <dbReference type="NCBI Taxonomy" id="412755"/>
    <lineage>
        <taxon>unclassified sequences</taxon>
        <taxon>metagenomes</taxon>
        <taxon>ecological metagenomes</taxon>
    </lineage>
</organism>
<proteinExistence type="predicted"/>
<accession>A0A0F9GB17</accession>
<evidence type="ECO:0000313" key="1">
    <source>
        <dbReference type="EMBL" id="KKL87671.1"/>
    </source>
</evidence>
<dbReference type="EMBL" id="LAZR01020772">
    <property type="protein sequence ID" value="KKL87671.1"/>
    <property type="molecule type" value="Genomic_DNA"/>
</dbReference>
<protein>
    <submittedName>
        <fullName evidence="1">Uncharacterized protein</fullName>
    </submittedName>
</protein>